<dbReference type="GO" id="GO:0007018">
    <property type="term" value="P:microtubule-based movement"/>
    <property type="evidence" value="ECO:0007669"/>
    <property type="project" value="InterPro"/>
</dbReference>
<dbReference type="GO" id="GO:0005524">
    <property type="term" value="F:ATP binding"/>
    <property type="evidence" value="ECO:0007669"/>
    <property type="project" value="UniProtKB-UniRule"/>
</dbReference>
<evidence type="ECO:0000256" key="1">
    <source>
        <dbReference type="PROSITE-ProRule" id="PRU00283"/>
    </source>
</evidence>
<comment type="caution">
    <text evidence="3">The sequence shown here is derived from an EMBL/GenBank/DDBJ whole genome shotgun (WGS) entry which is preliminary data.</text>
</comment>
<evidence type="ECO:0000259" key="2">
    <source>
        <dbReference type="PROSITE" id="PS50067"/>
    </source>
</evidence>
<sequence length="612" mass="68697">MLLTHRWSSLCFYFCLSSDNPSAFFSFFPLFEVFRSLSEMTDEKSRVQVSIRIRPLLKIDKNDKPIVHPLDETSLSLSDDKKAPKSYQFDHVLCGDQQSVYETIGRPMLEEAYKGFNVCLFAYGQTGSGKTYSLLGDISDEEKQGVAPRFVQELFDEAQRRVDEDTDLTIKVSLSMIEVYMEKVRDLLAPRQRGQEPEALEIHEDSNRRVYVKDASVHQVLGSERTMQLLRKGNANRQTAETKMNETSSRSHAIVQIAVTQEFATLEKKDLECTISLVDLAGSERQTKTESSGQHFEEAKKINHSLLMLGRALNSFSERKGNADSFISLRESKLTRLLSESFGGNSKTWMLATVSPTAYNAYETISTLDYASNAKAITNKARINKSVRDLEYKDLVRLRAHLETCLARENTLVVDNTQRCEVLSKELDQLLGELEVCRSDFTIENELENALVEREMLLMELRTALENSVVGNEDEPLICFSGMIKVAVGSVPMDTIVPITAVVPVFDFVGPPPLLRCTIRVTEPVADCLAVVVEVLELFHLPDFCSGGARVSLWFEGQESSRVYSHFVAPNAGNPQFSLSQSFLFDSAGEKVRNFLSKETLMVCVEGALGIV</sequence>
<dbReference type="PANTHER" id="PTHR47969">
    <property type="entry name" value="CHROMOSOME-ASSOCIATED KINESIN KIF4A-RELATED"/>
    <property type="match status" value="1"/>
</dbReference>
<dbReference type="InterPro" id="IPR036961">
    <property type="entry name" value="Kinesin_motor_dom_sf"/>
</dbReference>
<gene>
    <name evidence="4" type="ORF">STCU_06633</name>
    <name evidence="3" type="ORF">STCU_07080</name>
</gene>
<accession>S9U6X8</accession>
<dbReference type="Gene3D" id="3.40.850.10">
    <property type="entry name" value="Kinesin motor domain"/>
    <property type="match status" value="1"/>
</dbReference>
<organism evidence="3 5">
    <name type="scientific">Strigomonas culicis</name>
    <dbReference type="NCBI Taxonomy" id="28005"/>
    <lineage>
        <taxon>Eukaryota</taxon>
        <taxon>Discoba</taxon>
        <taxon>Euglenozoa</taxon>
        <taxon>Kinetoplastea</taxon>
        <taxon>Metakinetoplastina</taxon>
        <taxon>Trypanosomatida</taxon>
        <taxon>Trypanosomatidae</taxon>
        <taxon>Strigomonadinae</taxon>
        <taxon>Strigomonas</taxon>
    </lineage>
</organism>
<dbReference type="GO" id="GO:0003777">
    <property type="term" value="F:microtubule motor activity"/>
    <property type="evidence" value="ECO:0007669"/>
    <property type="project" value="InterPro"/>
</dbReference>
<keyword evidence="5" id="KW-1185">Reference proteome</keyword>
<proteinExistence type="inferred from homology"/>
<dbReference type="OrthoDB" id="3176171at2759"/>
<dbReference type="GO" id="GO:0007052">
    <property type="term" value="P:mitotic spindle organization"/>
    <property type="evidence" value="ECO:0007669"/>
    <property type="project" value="TreeGrafter"/>
</dbReference>
<dbReference type="AlphaFoldDB" id="S9U6X8"/>
<dbReference type="InterPro" id="IPR027640">
    <property type="entry name" value="Kinesin-like_fam"/>
</dbReference>
<feature type="binding site" evidence="1">
    <location>
        <begin position="124"/>
        <end position="131"/>
    </location>
    <ligand>
        <name>ATP</name>
        <dbReference type="ChEBI" id="CHEBI:30616"/>
    </ligand>
</feature>
<evidence type="ECO:0000313" key="3">
    <source>
        <dbReference type="EMBL" id="EPY24638.1"/>
    </source>
</evidence>
<name>S9U6X8_9TRYP</name>
<dbReference type="Pfam" id="PF00225">
    <property type="entry name" value="Kinesin"/>
    <property type="match status" value="1"/>
</dbReference>
<keyword evidence="1" id="KW-0547">Nucleotide-binding</keyword>
<keyword evidence="1" id="KW-0067">ATP-binding</keyword>
<reference evidence="3" key="2">
    <citation type="submission" date="2013-03" db="EMBL/GenBank/DDBJ databases">
        <authorList>
            <person name="Motta M.C.M."/>
            <person name="Martins A.C.A."/>
            <person name="Preta C.M.C.C."/>
            <person name="Silva R."/>
            <person name="de Souza S.S."/>
            <person name="Klein C.C."/>
            <person name="de Almeida L.G.P."/>
            <person name="Cunha O.L."/>
            <person name="Colabardini A.C."/>
            <person name="Lima B.A."/>
            <person name="Machado C.R."/>
            <person name="Soares C.M.A."/>
            <person name="de Menezes C.B.A."/>
            <person name="Bartolomeu D.C."/>
            <person name="Grisard E.C."/>
            <person name="Fantinatti-Garboggini F."/>
            <person name="Rodrigues-Luiz G.F."/>
            <person name="Wagner G."/>
            <person name="Goldman G.H."/>
            <person name="Fietto J.L.R."/>
            <person name="Ciapina L.P."/>
            <person name="Brocchi M."/>
            <person name="Elias M.C."/>
            <person name="Goldman M.H.S."/>
            <person name="Sagot M.-F."/>
            <person name="Pereira M."/>
            <person name="Stoco P.H."/>
            <person name="Teixeira S.M.R."/>
            <person name="de Mendonca-Neto R.P."/>
            <person name="Maciel T.E.F."/>
            <person name="Mendes T.A.O."/>
            <person name="Urmenyi T.P."/>
            <person name="Teixeira M.M.G."/>
            <person name="de Camargo E.F.P."/>
            <person name="de Sousa W."/>
            <person name="Schenkman S."/>
            <person name="de Vasconcelos A.T.R."/>
        </authorList>
    </citation>
    <scope>NUCLEOTIDE SEQUENCE</scope>
</reference>
<protein>
    <submittedName>
        <fullName evidence="3">Kinesin</fullName>
    </submittedName>
</protein>
<dbReference type="InterPro" id="IPR027417">
    <property type="entry name" value="P-loop_NTPase"/>
</dbReference>
<reference evidence="3 5" key="1">
    <citation type="journal article" date="2013" name="PLoS ONE">
        <title>Predicting the Proteins of Angomonas deanei, Strigomonas culicis and Their Respective Endosymbionts Reveals New Aspects of the Trypanosomatidae Family.</title>
        <authorList>
            <person name="Motta M.C."/>
            <person name="Martins A.C."/>
            <person name="de Souza S.S."/>
            <person name="Catta-Preta C.M."/>
            <person name="Silva R."/>
            <person name="Klein C.C."/>
            <person name="de Almeida L.G."/>
            <person name="de Lima Cunha O."/>
            <person name="Ciapina L.P."/>
            <person name="Brocchi M."/>
            <person name="Colabardini A.C."/>
            <person name="de Araujo Lima B."/>
            <person name="Machado C.R."/>
            <person name="de Almeida Soares C.M."/>
            <person name="Probst C.M."/>
            <person name="de Menezes C.B."/>
            <person name="Thompson C.E."/>
            <person name="Bartholomeu D.C."/>
            <person name="Gradia D.F."/>
            <person name="Pavoni D.P."/>
            <person name="Grisard E.C."/>
            <person name="Fantinatti-Garboggini F."/>
            <person name="Marchini F.K."/>
            <person name="Rodrigues-Luiz G.F."/>
            <person name="Wagner G."/>
            <person name="Goldman G.H."/>
            <person name="Fietto J.L."/>
            <person name="Elias M.C."/>
            <person name="Goldman M.H."/>
            <person name="Sagot M.F."/>
            <person name="Pereira M."/>
            <person name="Stoco P.H."/>
            <person name="de Mendonca-Neto R.P."/>
            <person name="Teixeira S.M."/>
            <person name="Maciel T.E."/>
            <person name="de Oliveira Mendes T.A."/>
            <person name="Urmenyi T.P."/>
            <person name="de Souza W."/>
            <person name="Schenkman S."/>
            <person name="de Vasconcelos A.T."/>
        </authorList>
    </citation>
    <scope>NUCLEOTIDE SEQUENCE [LARGE SCALE GENOMIC DNA]</scope>
</reference>
<evidence type="ECO:0000313" key="4">
    <source>
        <dbReference type="EMBL" id="EPY25610.1"/>
    </source>
</evidence>
<dbReference type="SMART" id="SM00129">
    <property type="entry name" value="KISc"/>
    <property type="match status" value="1"/>
</dbReference>
<feature type="domain" description="Kinesin motor" evidence="2">
    <location>
        <begin position="46"/>
        <end position="377"/>
    </location>
</feature>
<dbReference type="InterPro" id="IPR001752">
    <property type="entry name" value="Kinesin_motor_dom"/>
</dbReference>
<comment type="similarity">
    <text evidence="1">Belongs to the TRAFAC class myosin-kinesin ATPase superfamily. Kinesin family.</text>
</comment>
<dbReference type="GO" id="GO:0008017">
    <property type="term" value="F:microtubule binding"/>
    <property type="evidence" value="ECO:0007669"/>
    <property type="project" value="InterPro"/>
</dbReference>
<dbReference type="GO" id="GO:0051231">
    <property type="term" value="P:spindle elongation"/>
    <property type="evidence" value="ECO:0007669"/>
    <property type="project" value="TreeGrafter"/>
</dbReference>
<dbReference type="FunFam" id="3.40.850.10:FF:000116">
    <property type="entry name" value="Putative kinesin"/>
    <property type="match status" value="1"/>
</dbReference>
<dbReference type="SUPFAM" id="SSF52540">
    <property type="entry name" value="P-loop containing nucleoside triphosphate hydrolases"/>
    <property type="match status" value="1"/>
</dbReference>
<dbReference type="CDD" id="cd00106">
    <property type="entry name" value="KISc"/>
    <property type="match status" value="1"/>
</dbReference>
<dbReference type="PANTHER" id="PTHR47969:SF29">
    <property type="entry name" value="KINESIN-LIKE PROTEIN"/>
    <property type="match status" value="1"/>
</dbReference>
<dbReference type="EMBL" id="ATMH01006633">
    <property type="protein sequence ID" value="EPY25610.1"/>
    <property type="molecule type" value="Genomic_DNA"/>
</dbReference>
<dbReference type="PRINTS" id="PR00380">
    <property type="entry name" value="KINESINHEAVY"/>
</dbReference>
<evidence type="ECO:0000313" key="5">
    <source>
        <dbReference type="Proteomes" id="UP000015354"/>
    </source>
</evidence>
<keyword evidence="1" id="KW-0505">Motor protein</keyword>
<dbReference type="Proteomes" id="UP000015354">
    <property type="component" value="Unassembled WGS sequence"/>
</dbReference>
<dbReference type="PROSITE" id="PS50067">
    <property type="entry name" value="KINESIN_MOTOR_2"/>
    <property type="match status" value="1"/>
</dbReference>
<dbReference type="EMBL" id="ATMH01007080">
    <property type="protein sequence ID" value="EPY24638.1"/>
    <property type="molecule type" value="Genomic_DNA"/>
</dbReference>
<dbReference type="GO" id="GO:0005875">
    <property type="term" value="C:microtubule associated complex"/>
    <property type="evidence" value="ECO:0007669"/>
    <property type="project" value="TreeGrafter"/>
</dbReference>